<keyword evidence="1" id="KW-1133">Transmembrane helix</keyword>
<comment type="caution">
    <text evidence="2">The sequence shown here is derived from an EMBL/GenBank/DDBJ whole genome shotgun (WGS) entry which is preliminary data.</text>
</comment>
<feature type="transmembrane region" description="Helical" evidence="1">
    <location>
        <begin position="20"/>
        <end position="42"/>
    </location>
</feature>
<sequence length="159" mass="18671">MFVFVSGEACDFQGSFFFQYVHLLFLIVVEFRFSNLCLVVKLKENVISCHLLHFFVNKTRQQLYLCLRVRGFRFDLVWWWWWLSFCLVLDGDGVARDGGGSLFGVDGCWVVKNLGFFVGDETNLGFLLRWQFFLVRLSVVIDCCLVVTDFFLFNEDFCC</sequence>
<gene>
    <name evidence="2" type="ORF">Dsin_026459</name>
</gene>
<evidence type="ECO:0008006" key="4">
    <source>
        <dbReference type="Google" id="ProtNLM"/>
    </source>
</evidence>
<dbReference type="EMBL" id="JANJYJ010000008">
    <property type="protein sequence ID" value="KAK3195149.1"/>
    <property type="molecule type" value="Genomic_DNA"/>
</dbReference>
<proteinExistence type="predicted"/>
<keyword evidence="3" id="KW-1185">Reference proteome</keyword>
<evidence type="ECO:0000313" key="3">
    <source>
        <dbReference type="Proteomes" id="UP001281410"/>
    </source>
</evidence>
<dbReference type="AlphaFoldDB" id="A0AAD9ZYR1"/>
<feature type="transmembrane region" description="Helical" evidence="1">
    <location>
        <begin position="133"/>
        <end position="153"/>
    </location>
</feature>
<organism evidence="2 3">
    <name type="scientific">Dipteronia sinensis</name>
    <dbReference type="NCBI Taxonomy" id="43782"/>
    <lineage>
        <taxon>Eukaryota</taxon>
        <taxon>Viridiplantae</taxon>
        <taxon>Streptophyta</taxon>
        <taxon>Embryophyta</taxon>
        <taxon>Tracheophyta</taxon>
        <taxon>Spermatophyta</taxon>
        <taxon>Magnoliopsida</taxon>
        <taxon>eudicotyledons</taxon>
        <taxon>Gunneridae</taxon>
        <taxon>Pentapetalae</taxon>
        <taxon>rosids</taxon>
        <taxon>malvids</taxon>
        <taxon>Sapindales</taxon>
        <taxon>Sapindaceae</taxon>
        <taxon>Hippocastanoideae</taxon>
        <taxon>Acereae</taxon>
        <taxon>Dipteronia</taxon>
    </lineage>
</organism>
<name>A0AAD9ZYR1_9ROSI</name>
<evidence type="ECO:0000313" key="2">
    <source>
        <dbReference type="EMBL" id="KAK3195149.1"/>
    </source>
</evidence>
<dbReference type="Proteomes" id="UP001281410">
    <property type="component" value="Unassembled WGS sequence"/>
</dbReference>
<protein>
    <recommendedName>
        <fullName evidence="4">Transmembrane protein</fullName>
    </recommendedName>
</protein>
<reference evidence="2" key="1">
    <citation type="journal article" date="2023" name="Plant J.">
        <title>Genome sequences and population genomics provide insights into the demographic history, inbreeding, and mutation load of two 'living fossil' tree species of Dipteronia.</title>
        <authorList>
            <person name="Feng Y."/>
            <person name="Comes H.P."/>
            <person name="Chen J."/>
            <person name="Zhu S."/>
            <person name="Lu R."/>
            <person name="Zhang X."/>
            <person name="Li P."/>
            <person name="Qiu J."/>
            <person name="Olsen K.M."/>
            <person name="Qiu Y."/>
        </authorList>
    </citation>
    <scope>NUCLEOTIDE SEQUENCE</scope>
    <source>
        <strain evidence="2">NBL</strain>
    </source>
</reference>
<keyword evidence="1" id="KW-0472">Membrane</keyword>
<evidence type="ECO:0000256" key="1">
    <source>
        <dbReference type="SAM" id="Phobius"/>
    </source>
</evidence>
<accession>A0AAD9ZYR1</accession>
<keyword evidence="1" id="KW-0812">Transmembrane</keyword>